<evidence type="ECO:0000256" key="2">
    <source>
        <dbReference type="ARBA" id="ARBA00022490"/>
    </source>
</evidence>
<feature type="binding site" evidence="9">
    <location>
        <position position="17"/>
    </location>
    <ligand>
        <name>ATP</name>
        <dbReference type="ChEBI" id="CHEBI:30616"/>
    </ligand>
</feature>
<evidence type="ECO:0000256" key="7">
    <source>
        <dbReference type="ARBA" id="ARBA00022840"/>
    </source>
</evidence>
<feature type="site" description="Transition state stabilizer" evidence="9">
    <location>
        <position position="178"/>
    </location>
</feature>
<dbReference type="RefSeq" id="WP_348386309.1">
    <property type="nucleotide sequence ID" value="NZ_CP134146.1"/>
</dbReference>
<gene>
    <name evidence="9" type="primary">ackA</name>
    <name evidence="11" type="ORF">RI845_11495</name>
</gene>
<dbReference type="EC" id="2.7.2.1" evidence="9"/>
<keyword evidence="3 9" id="KW-0808">Transferase</keyword>
<dbReference type="InterPro" id="IPR023865">
    <property type="entry name" value="Aliphatic_acid_kinase_CS"/>
</dbReference>
<dbReference type="InterPro" id="IPR004372">
    <property type="entry name" value="Ac/propionate_kinase"/>
</dbReference>
<evidence type="ECO:0000256" key="8">
    <source>
        <dbReference type="ARBA" id="ARBA00022842"/>
    </source>
</evidence>
<dbReference type="CDD" id="cd24010">
    <property type="entry name" value="ASKHA_NBD_AcK_PK"/>
    <property type="match status" value="1"/>
</dbReference>
<feature type="active site" description="Proton donor/acceptor" evidence="9">
    <location>
        <position position="146"/>
    </location>
</feature>
<keyword evidence="4 9" id="KW-0479">Metal-binding</keyword>
<dbReference type="PRINTS" id="PR00471">
    <property type="entry name" value="ACETATEKNASE"/>
</dbReference>
<keyword evidence="5 9" id="KW-0547">Nucleotide-binding</keyword>
<feature type="binding site" evidence="9">
    <location>
        <position position="89"/>
    </location>
    <ligand>
        <name>substrate</name>
    </ligand>
</feature>
<sequence length="400" mass="43734">MSKNAVLVINCGSSSLKFSLIEPISGEVMVAGVAERLLSKHAFVKVAFKGSKETTPLIVPFDHQVAVNFIVEFLHENNLVECLSAVGHRLVHGGEEYSTPTLIDDVVKYSIEKLSKLAPLHNPVNLIGVNAAEHAFPDLPQVAVFDTAFHQSMPAKAYIYGLPYSLYEAHGIRRYGFHGTSHYFVSKQAADLLGKPFTKTSVITAHLGNGCSITAIDNGKSVDTSMGLTPLEGVIMGTRSGDLDPGIIFHLIEQLNYTPEQVSSLLNKESGLLGISQMSNDCRTIEEAIINDQDERANLTMDIFCYRIAKSIASYMASLSHFDGLVFTGGIGENSDLVRSRIVNSLHLLNIHLDDNKNTDIRFGKSGLISTESSQHCWVIPTNEEQVIAEQTYQLIVGDK</sequence>
<dbReference type="HAMAP" id="MF_00020">
    <property type="entry name" value="Acetate_kinase"/>
    <property type="match status" value="1"/>
</dbReference>
<feature type="binding site" evidence="9">
    <location>
        <position position="384"/>
    </location>
    <ligand>
        <name>Mg(2+)</name>
        <dbReference type="ChEBI" id="CHEBI:18420"/>
    </ligand>
</feature>
<keyword evidence="12" id="KW-1185">Reference proteome</keyword>
<keyword evidence="6 9" id="KW-0418">Kinase</keyword>
<feature type="site" description="Transition state stabilizer" evidence="9">
    <location>
        <position position="239"/>
    </location>
</feature>
<keyword evidence="7 9" id="KW-0067">ATP-binding</keyword>
<name>A0ABY9TH80_9GAMM</name>
<dbReference type="NCBIfam" id="TIGR00016">
    <property type="entry name" value="ackA"/>
    <property type="match status" value="1"/>
</dbReference>
<dbReference type="Pfam" id="PF00871">
    <property type="entry name" value="Acetate_kinase"/>
    <property type="match status" value="1"/>
</dbReference>
<dbReference type="PANTHER" id="PTHR21060">
    <property type="entry name" value="ACETATE KINASE"/>
    <property type="match status" value="1"/>
</dbReference>
<dbReference type="PIRSF" id="PIRSF000722">
    <property type="entry name" value="Acetate_prop_kin"/>
    <property type="match status" value="1"/>
</dbReference>
<comment type="cofactor">
    <cofactor evidence="9">
        <name>Mg(2+)</name>
        <dbReference type="ChEBI" id="CHEBI:18420"/>
    </cofactor>
    <cofactor evidence="9">
        <name>Mn(2+)</name>
        <dbReference type="ChEBI" id="CHEBI:29035"/>
    </cofactor>
    <text evidence="9">Mg(2+). Can also accept Mn(2+).</text>
</comment>
<proteinExistence type="inferred from homology"/>
<dbReference type="GO" id="GO:0008776">
    <property type="term" value="F:acetate kinase activity"/>
    <property type="evidence" value="ECO:0007669"/>
    <property type="project" value="UniProtKB-EC"/>
</dbReference>
<comment type="function">
    <text evidence="9">Catalyzes the formation of acetyl phosphate from acetate and ATP. Can also catalyze the reverse reaction.</text>
</comment>
<keyword evidence="8 9" id="KW-0460">Magnesium</keyword>
<comment type="pathway">
    <text evidence="9">Metabolic intermediate biosynthesis; acetyl-CoA biosynthesis; acetyl-CoA from acetate: step 1/2.</text>
</comment>
<accession>A0ABY9TH80</accession>
<evidence type="ECO:0000256" key="9">
    <source>
        <dbReference type="HAMAP-Rule" id="MF_00020"/>
    </source>
</evidence>
<dbReference type="PROSITE" id="PS01076">
    <property type="entry name" value="ACETATE_KINASE_2"/>
    <property type="match status" value="1"/>
</dbReference>
<evidence type="ECO:0000256" key="6">
    <source>
        <dbReference type="ARBA" id="ARBA00022777"/>
    </source>
</evidence>
<dbReference type="SUPFAM" id="SSF53067">
    <property type="entry name" value="Actin-like ATPase domain"/>
    <property type="match status" value="2"/>
</dbReference>
<feature type="binding site" evidence="9">
    <location>
        <begin position="206"/>
        <end position="210"/>
    </location>
    <ligand>
        <name>ATP</name>
        <dbReference type="ChEBI" id="CHEBI:30616"/>
    </ligand>
</feature>
<dbReference type="InterPro" id="IPR043129">
    <property type="entry name" value="ATPase_NBD"/>
</dbReference>
<dbReference type="Gene3D" id="3.30.420.40">
    <property type="match status" value="2"/>
</dbReference>
<comment type="subcellular location">
    <subcellularLocation>
        <location evidence="9">Cytoplasm</location>
    </subcellularLocation>
</comment>
<evidence type="ECO:0000256" key="4">
    <source>
        <dbReference type="ARBA" id="ARBA00022723"/>
    </source>
</evidence>
<dbReference type="Proteomes" id="UP001248581">
    <property type="component" value="Chromosome"/>
</dbReference>
<keyword evidence="2 9" id="KW-0963">Cytoplasm</keyword>
<comment type="subunit">
    <text evidence="9">Homodimer.</text>
</comment>
<dbReference type="PROSITE" id="PS01075">
    <property type="entry name" value="ACETATE_KINASE_1"/>
    <property type="match status" value="1"/>
</dbReference>
<evidence type="ECO:0000256" key="3">
    <source>
        <dbReference type="ARBA" id="ARBA00022679"/>
    </source>
</evidence>
<feature type="binding site" evidence="9">
    <location>
        <begin position="281"/>
        <end position="283"/>
    </location>
    <ligand>
        <name>ATP</name>
        <dbReference type="ChEBI" id="CHEBI:30616"/>
    </ligand>
</feature>
<evidence type="ECO:0000256" key="5">
    <source>
        <dbReference type="ARBA" id="ARBA00022741"/>
    </source>
</evidence>
<reference evidence="12" key="1">
    <citation type="submission" date="2023-09" db="EMBL/GenBank/DDBJ databases">
        <authorList>
            <person name="Zhang C."/>
        </authorList>
    </citation>
    <scope>NUCLEOTIDE SEQUENCE [LARGE SCALE GENOMIC DNA]</scope>
    <source>
        <strain evidence="12">SQ345</strain>
    </source>
</reference>
<evidence type="ECO:0000256" key="10">
    <source>
        <dbReference type="RuleBase" id="RU003835"/>
    </source>
</evidence>
<dbReference type="EMBL" id="CP134146">
    <property type="protein sequence ID" value="WNC67145.1"/>
    <property type="molecule type" value="Genomic_DNA"/>
</dbReference>
<organism evidence="11 12">
    <name type="scientific">Thalassotalea nanhaiensis</name>
    <dbReference type="NCBI Taxonomy" id="3065648"/>
    <lineage>
        <taxon>Bacteria</taxon>
        <taxon>Pseudomonadati</taxon>
        <taxon>Pseudomonadota</taxon>
        <taxon>Gammaproteobacteria</taxon>
        <taxon>Alteromonadales</taxon>
        <taxon>Colwelliaceae</taxon>
        <taxon>Thalassotalea</taxon>
    </lineage>
</organism>
<comment type="catalytic activity">
    <reaction evidence="9">
        <text>acetate + ATP = acetyl phosphate + ADP</text>
        <dbReference type="Rhea" id="RHEA:11352"/>
        <dbReference type="ChEBI" id="CHEBI:22191"/>
        <dbReference type="ChEBI" id="CHEBI:30089"/>
        <dbReference type="ChEBI" id="CHEBI:30616"/>
        <dbReference type="ChEBI" id="CHEBI:456216"/>
        <dbReference type="EC" id="2.7.2.1"/>
    </reaction>
</comment>
<dbReference type="PANTHER" id="PTHR21060:SF21">
    <property type="entry name" value="ACETATE KINASE"/>
    <property type="match status" value="1"/>
</dbReference>
<evidence type="ECO:0000313" key="11">
    <source>
        <dbReference type="EMBL" id="WNC67145.1"/>
    </source>
</evidence>
<feature type="binding site" evidence="9">
    <location>
        <begin position="330"/>
        <end position="334"/>
    </location>
    <ligand>
        <name>ATP</name>
        <dbReference type="ChEBI" id="CHEBI:30616"/>
    </ligand>
</feature>
<feature type="binding site" evidence="9">
    <location>
        <position position="10"/>
    </location>
    <ligand>
        <name>Mg(2+)</name>
        <dbReference type="ChEBI" id="CHEBI:18420"/>
    </ligand>
</feature>
<comment type="similarity">
    <text evidence="1 9 10">Belongs to the acetokinase family.</text>
</comment>
<protein>
    <recommendedName>
        <fullName evidence="9">Acetate kinase</fullName>
        <ecNumber evidence="9">2.7.2.1</ecNumber>
    </recommendedName>
    <alternativeName>
        <fullName evidence="9">Acetokinase</fullName>
    </alternativeName>
</protein>
<evidence type="ECO:0000256" key="1">
    <source>
        <dbReference type="ARBA" id="ARBA00008748"/>
    </source>
</evidence>
<evidence type="ECO:0000313" key="12">
    <source>
        <dbReference type="Proteomes" id="UP001248581"/>
    </source>
</evidence>
<dbReference type="InterPro" id="IPR000890">
    <property type="entry name" value="Aliphatic_acid_kin_short-chain"/>
</dbReference>